<sequence>MDDCYDAMRNTANETVGEVMDYLLGDSPSLYALARCSRRLCTLAIPALYTNTQTLSLSTLSSEDSFTKTITGFHPATYVTSLSINDESESDREFIILHLSDAMKNISNTHSSRALQSFSYMSRSLPLHEAWRNHRSLSFNVVHAVLQCPLTAGVGLSIMNALLSTKTRTVSVDWSRVQRPVTYTTCSMILKFIGSLAYNVMKITIKIPAVETRNDCSTLQTVLDEGTLIFPSLTHFIFDEIHGELSLANFFARHQSLIYFGYSGIQSNIAVIDGIAEGSILRNVHVFYGNAFCASIVAGLLPWQLTELALVSPSSNVFHPDLGCRALRQCRALRVLKLLHVGGISASQLQVLSDYVPDINVLHVVYTDLLQTTSDANVCNSDLVEFYATIFICFSSLVDLTVSVNATNKVSAAGDHRSAALHSLLTYGCCTKLSVLVNDLRTHSYIFCLFLDKHDYYQFHPHLTREDNEVLCATDVASCISVCKHRGFAHVTASRFCNFAVVWFTPSFIRQGGYFAVWFPSTQHHNGEIRDPTPGSPAEYS</sequence>
<dbReference type="EMBL" id="JANVFS010000007">
    <property type="protein sequence ID" value="KAJ4489700.1"/>
    <property type="molecule type" value="Genomic_DNA"/>
</dbReference>
<dbReference type="AlphaFoldDB" id="A0A9W9DYH3"/>
<name>A0A9W9DYH3_9AGAR</name>
<dbReference type="Proteomes" id="UP001150238">
    <property type="component" value="Unassembled WGS sequence"/>
</dbReference>
<gene>
    <name evidence="1" type="ORF">C8J55DRAFT_557592</name>
</gene>
<reference evidence="1" key="1">
    <citation type="submission" date="2022-08" db="EMBL/GenBank/DDBJ databases">
        <authorList>
            <consortium name="DOE Joint Genome Institute"/>
            <person name="Min B."/>
            <person name="Riley R."/>
            <person name="Sierra-Patev S."/>
            <person name="Naranjo-Ortiz M."/>
            <person name="Looney B."/>
            <person name="Konkel Z."/>
            <person name="Slot J.C."/>
            <person name="Sakamoto Y."/>
            <person name="Steenwyk J.L."/>
            <person name="Rokas A."/>
            <person name="Carro J."/>
            <person name="Camarero S."/>
            <person name="Ferreira P."/>
            <person name="Molpeceres G."/>
            <person name="Ruiz-Duenas F.J."/>
            <person name="Serrano A."/>
            <person name="Henrissat B."/>
            <person name="Drula E."/>
            <person name="Hughes K.W."/>
            <person name="Mata J.L."/>
            <person name="Ishikawa N.K."/>
            <person name="Vargas-Isla R."/>
            <person name="Ushijima S."/>
            <person name="Smith C.A."/>
            <person name="Ahrendt S."/>
            <person name="Andreopoulos W."/>
            <person name="He G."/>
            <person name="Labutti K."/>
            <person name="Lipzen A."/>
            <person name="Ng V."/>
            <person name="Sandor L."/>
            <person name="Barry K."/>
            <person name="Martinez A.T."/>
            <person name="Xiao Y."/>
            <person name="Gibbons J.G."/>
            <person name="Terashima K."/>
            <person name="Hibbett D.S."/>
            <person name="Grigoriev I.V."/>
        </authorList>
    </citation>
    <scope>NUCLEOTIDE SEQUENCE</scope>
    <source>
        <strain evidence="1">Sp2 HRB7682 ss15</strain>
    </source>
</reference>
<evidence type="ECO:0000313" key="2">
    <source>
        <dbReference type="Proteomes" id="UP001150238"/>
    </source>
</evidence>
<proteinExistence type="predicted"/>
<protein>
    <submittedName>
        <fullName evidence="1">Uncharacterized protein</fullName>
    </submittedName>
</protein>
<accession>A0A9W9DYH3</accession>
<comment type="caution">
    <text evidence="1">The sequence shown here is derived from an EMBL/GenBank/DDBJ whole genome shotgun (WGS) entry which is preliminary data.</text>
</comment>
<organism evidence="1 2">
    <name type="scientific">Lentinula lateritia</name>
    <dbReference type="NCBI Taxonomy" id="40482"/>
    <lineage>
        <taxon>Eukaryota</taxon>
        <taxon>Fungi</taxon>
        <taxon>Dikarya</taxon>
        <taxon>Basidiomycota</taxon>
        <taxon>Agaricomycotina</taxon>
        <taxon>Agaricomycetes</taxon>
        <taxon>Agaricomycetidae</taxon>
        <taxon>Agaricales</taxon>
        <taxon>Marasmiineae</taxon>
        <taxon>Omphalotaceae</taxon>
        <taxon>Lentinula</taxon>
    </lineage>
</organism>
<evidence type="ECO:0000313" key="1">
    <source>
        <dbReference type="EMBL" id="KAJ4489700.1"/>
    </source>
</evidence>
<reference evidence="1" key="2">
    <citation type="journal article" date="2023" name="Proc. Natl. Acad. Sci. U.S.A.">
        <title>A global phylogenomic analysis of the shiitake genus Lentinula.</title>
        <authorList>
            <person name="Sierra-Patev S."/>
            <person name="Min B."/>
            <person name="Naranjo-Ortiz M."/>
            <person name="Looney B."/>
            <person name="Konkel Z."/>
            <person name="Slot J.C."/>
            <person name="Sakamoto Y."/>
            <person name="Steenwyk J.L."/>
            <person name="Rokas A."/>
            <person name="Carro J."/>
            <person name="Camarero S."/>
            <person name="Ferreira P."/>
            <person name="Molpeceres G."/>
            <person name="Ruiz-Duenas F.J."/>
            <person name="Serrano A."/>
            <person name="Henrissat B."/>
            <person name="Drula E."/>
            <person name="Hughes K.W."/>
            <person name="Mata J.L."/>
            <person name="Ishikawa N.K."/>
            <person name="Vargas-Isla R."/>
            <person name="Ushijima S."/>
            <person name="Smith C.A."/>
            <person name="Donoghue J."/>
            <person name="Ahrendt S."/>
            <person name="Andreopoulos W."/>
            <person name="He G."/>
            <person name="LaButti K."/>
            <person name="Lipzen A."/>
            <person name="Ng V."/>
            <person name="Riley R."/>
            <person name="Sandor L."/>
            <person name="Barry K."/>
            <person name="Martinez A.T."/>
            <person name="Xiao Y."/>
            <person name="Gibbons J.G."/>
            <person name="Terashima K."/>
            <person name="Grigoriev I.V."/>
            <person name="Hibbett D."/>
        </authorList>
    </citation>
    <scope>NUCLEOTIDE SEQUENCE</scope>
    <source>
        <strain evidence="1">Sp2 HRB7682 ss15</strain>
    </source>
</reference>